<dbReference type="EMBL" id="JAJSOF020000025">
    <property type="protein sequence ID" value="KAJ4434487.1"/>
    <property type="molecule type" value="Genomic_DNA"/>
</dbReference>
<evidence type="ECO:0000313" key="2">
    <source>
        <dbReference type="Proteomes" id="UP001148838"/>
    </source>
</evidence>
<comment type="caution">
    <text evidence="1">The sequence shown here is derived from an EMBL/GenBank/DDBJ whole genome shotgun (WGS) entry which is preliminary data.</text>
</comment>
<dbReference type="SUPFAM" id="SSF54060">
    <property type="entry name" value="His-Me finger endonucleases"/>
    <property type="match status" value="1"/>
</dbReference>
<evidence type="ECO:0008006" key="3">
    <source>
        <dbReference type="Google" id="ProtNLM"/>
    </source>
</evidence>
<keyword evidence="2" id="KW-1185">Reference proteome</keyword>
<dbReference type="PANTHER" id="PTHR31511">
    <property type="entry name" value="PROTEIN CBG23764"/>
    <property type="match status" value="1"/>
</dbReference>
<gene>
    <name evidence="1" type="ORF">ANN_23049</name>
</gene>
<dbReference type="SUPFAM" id="SSF56672">
    <property type="entry name" value="DNA/RNA polymerases"/>
    <property type="match status" value="1"/>
</dbReference>
<name>A0ABQ8SK49_PERAM</name>
<evidence type="ECO:0000313" key="1">
    <source>
        <dbReference type="EMBL" id="KAJ4434487.1"/>
    </source>
</evidence>
<sequence>MTLAGEFQKEQADTEAYPLVNCYWFFVVMALIACGERADWSSTETRKCRCGCESAKKKILSERCEDTCPNYKPVTDVKGTYEKVNGDENAAPVMNTARVDVMPPSTSASEMVTSPFSERLLSQHQHLGWFHNRPLERMLSQWWLQHPVKCDAAKHFVQDMVMETKKIEQILFQDIKEMIPLTSEENYACLKANICHICKKGDFIGDNYKVRDHDHLTGKFRGAAHNEYRLEDNCLPPKENFFSKLTNEHITEEDYNHAKSVWETFNIQTVGEYSDLYLKSDTLILTDVFENFREMCLKAYDLDCMYYYTVPGLAYSAMLKLTGVELQLIKDMTMLLLFEQGIRGGICQCVTRHAIANDPKSDNFDDSKPPSTIYYVDANNLYGFAMSQKLPYGGFAWLTDEEIRHFDLQAVNDDSEIGYVLEVDIDYPNHLFEKHKELPFCAEFAKPPGGKHKKLLTTLHSKKKLCGTLQTFAAGSGSWLANCENTSCYKIQAITLVKTIH</sequence>
<protein>
    <recommendedName>
        <fullName evidence="3">DNA-directed DNA polymerase</fullName>
    </recommendedName>
</protein>
<proteinExistence type="predicted"/>
<reference evidence="1 2" key="1">
    <citation type="journal article" date="2022" name="Allergy">
        <title>Genome assembly and annotation of Periplaneta americana reveal a comprehensive cockroach allergen profile.</title>
        <authorList>
            <person name="Wang L."/>
            <person name="Xiong Q."/>
            <person name="Saelim N."/>
            <person name="Wang L."/>
            <person name="Nong W."/>
            <person name="Wan A.T."/>
            <person name="Shi M."/>
            <person name="Liu X."/>
            <person name="Cao Q."/>
            <person name="Hui J.H.L."/>
            <person name="Sookrung N."/>
            <person name="Leung T.F."/>
            <person name="Tungtrongchitr A."/>
            <person name="Tsui S.K.W."/>
        </authorList>
    </citation>
    <scope>NUCLEOTIDE SEQUENCE [LARGE SCALE GENOMIC DNA]</scope>
    <source>
        <strain evidence="1">PWHHKU_190912</strain>
    </source>
</reference>
<accession>A0ABQ8SK49</accession>
<dbReference type="PANTHER" id="PTHR31511:SF12">
    <property type="entry name" value="RHO TERMINATION FACTOR N-TERMINAL DOMAIN-CONTAINING PROTEIN"/>
    <property type="match status" value="1"/>
</dbReference>
<dbReference type="Proteomes" id="UP001148838">
    <property type="component" value="Unassembled WGS sequence"/>
</dbReference>
<organism evidence="1 2">
    <name type="scientific">Periplaneta americana</name>
    <name type="common">American cockroach</name>
    <name type="synonym">Blatta americana</name>
    <dbReference type="NCBI Taxonomy" id="6978"/>
    <lineage>
        <taxon>Eukaryota</taxon>
        <taxon>Metazoa</taxon>
        <taxon>Ecdysozoa</taxon>
        <taxon>Arthropoda</taxon>
        <taxon>Hexapoda</taxon>
        <taxon>Insecta</taxon>
        <taxon>Pterygota</taxon>
        <taxon>Neoptera</taxon>
        <taxon>Polyneoptera</taxon>
        <taxon>Dictyoptera</taxon>
        <taxon>Blattodea</taxon>
        <taxon>Blattoidea</taxon>
        <taxon>Blattidae</taxon>
        <taxon>Blattinae</taxon>
        <taxon>Periplaneta</taxon>
    </lineage>
</organism>
<dbReference type="InterPro" id="IPR044925">
    <property type="entry name" value="His-Me_finger_sf"/>
</dbReference>
<dbReference type="InterPro" id="IPR043502">
    <property type="entry name" value="DNA/RNA_pol_sf"/>
</dbReference>